<comment type="caution">
    <text evidence="17">The sequence shown here is derived from an EMBL/GenBank/DDBJ whole genome shotgun (WGS) entry which is preliminary data.</text>
</comment>
<dbReference type="OrthoDB" id="2789670at2759"/>
<keyword evidence="12 16" id="KW-0472">Membrane</keyword>
<comment type="subcellular location">
    <subcellularLocation>
        <location evidence="2">Membrane</location>
        <topology evidence="2">Single-pass membrane protein</topology>
    </subcellularLocation>
</comment>
<keyword evidence="5 14" id="KW-0349">Heme</keyword>
<gene>
    <name evidence="17" type="ORF">CPB84DRAFT_1812958</name>
</gene>
<dbReference type="Proteomes" id="UP000724874">
    <property type="component" value="Unassembled WGS sequence"/>
</dbReference>
<evidence type="ECO:0000256" key="12">
    <source>
        <dbReference type="ARBA" id="ARBA00023136"/>
    </source>
</evidence>
<sequence length="501" mass="56465">MSNVQPLHFKYPETSIYWLLGVILVPLIIRKVLNRYPRLSALPPGPAGFPIFGNAFQVPVKMPWFKFTKWAEEFGPIFSLNMAGHPIIVVNMFKAAHDLVDRRSDIYSDRPRFIISGEIFKLRKLRRASHEGLNSRAIEKYQHILTREVALATFQTLNSPDAWVSHINRACASVILSTVYGWPPLIDKDGPLVEEIHAMGAKITEGVVPGAYLVDIIPALEYLPPWAAKWKREGIKWHQHIMKVLEGFNAEVETKMLKGQSPECFVSDLITTKGRHELTDKEAAWLAGIIFLAGPEALAQTLLYFILAMILYPNVMRKAQAELDDVVGRGRIPTFEDQKKLPYIEAVVRETLRWRPPAPMGVPRNATEDHWYDGYLIPKGATVISNIWDSKIFLDFDDFRPDRFLDGIPEYTRSAGHTSFGFGKRICVGNDFANQMLYMTVVTILWASNIEKALDSGGKPIIPSKHDFVEAGIAVGPAPFPCKFSARFPDALSILKARLAD</sequence>
<evidence type="ECO:0000313" key="18">
    <source>
        <dbReference type="Proteomes" id="UP000724874"/>
    </source>
</evidence>
<dbReference type="InterPro" id="IPR036396">
    <property type="entry name" value="Cyt_P450_sf"/>
</dbReference>
<comment type="similarity">
    <text evidence="4 15">Belongs to the cytochrome P450 family.</text>
</comment>
<dbReference type="InterPro" id="IPR001128">
    <property type="entry name" value="Cyt_P450"/>
</dbReference>
<dbReference type="InterPro" id="IPR002401">
    <property type="entry name" value="Cyt_P450_E_grp-I"/>
</dbReference>
<keyword evidence="8 16" id="KW-1133">Transmembrane helix</keyword>
<dbReference type="GO" id="GO:0005506">
    <property type="term" value="F:iron ion binding"/>
    <property type="evidence" value="ECO:0007669"/>
    <property type="project" value="InterPro"/>
</dbReference>
<dbReference type="PRINTS" id="PR00385">
    <property type="entry name" value="P450"/>
</dbReference>
<dbReference type="PANTHER" id="PTHR46300:SF2">
    <property type="entry name" value="CYTOCHROME P450 MONOOXYGENASE ALNH-RELATED"/>
    <property type="match status" value="1"/>
</dbReference>
<protein>
    <submittedName>
        <fullName evidence="17">Cytochrome P450</fullName>
    </submittedName>
</protein>
<dbReference type="PRINTS" id="PR00463">
    <property type="entry name" value="EP450I"/>
</dbReference>
<dbReference type="Gene3D" id="1.10.630.10">
    <property type="entry name" value="Cytochrome P450"/>
    <property type="match status" value="1"/>
</dbReference>
<dbReference type="InterPro" id="IPR017972">
    <property type="entry name" value="Cyt_P450_CS"/>
</dbReference>
<dbReference type="PROSITE" id="PS00086">
    <property type="entry name" value="CYTOCHROME_P450"/>
    <property type="match status" value="1"/>
</dbReference>
<dbReference type="EMBL" id="JADNYJ010000008">
    <property type="protein sequence ID" value="KAF8909745.1"/>
    <property type="molecule type" value="Genomic_DNA"/>
</dbReference>
<comment type="pathway">
    <text evidence="3">Secondary metabolite biosynthesis.</text>
</comment>
<evidence type="ECO:0000256" key="6">
    <source>
        <dbReference type="ARBA" id="ARBA00022692"/>
    </source>
</evidence>
<proteinExistence type="inferred from homology"/>
<organism evidence="17 18">
    <name type="scientific">Gymnopilus junonius</name>
    <name type="common">Spectacular rustgill mushroom</name>
    <name type="synonym">Gymnopilus spectabilis subsp. junonius</name>
    <dbReference type="NCBI Taxonomy" id="109634"/>
    <lineage>
        <taxon>Eukaryota</taxon>
        <taxon>Fungi</taxon>
        <taxon>Dikarya</taxon>
        <taxon>Basidiomycota</taxon>
        <taxon>Agaricomycotina</taxon>
        <taxon>Agaricomycetes</taxon>
        <taxon>Agaricomycetidae</taxon>
        <taxon>Agaricales</taxon>
        <taxon>Agaricineae</taxon>
        <taxon>Hymenogastraceae</taxon>
        <taxon>Gymnopilus</taxon>
    </lineage>
</organism>
<evidence type="ECO:0000256" key="3">
    <source>
        <dbReference type="ARBA" id="ARBA00005179"/>
    </source>
</evidence>
<keyword evidence="10 14" id="KW-0408">Iron</keyword>
<dbReference type="GO" id="GO:0016020">
    <property type="term" value="C:membrane"/>
    <property type="evidence" value="ECO:0007669"/>
    <property type="project" value="UniProtKB-SubCell"/>
</dbReference>
<evidence type="ECO:0000256" key="10">
    <source>
        <dbReference type="ARBA" id="ARBA00023004"/>
    </source>
</evidence>
<evidence type="ECO:0000256" key="1">
    <source>
        <dbReference type="ARBA" id="ARBA00001971"/>
    </source>
</evidence>
<evidence type="ECO:0000256" key="13">
    <source>
        <dbReference type="ARBA" id="ARBA00023180"/>
    </source>
</evidence>
<evidence type="ECO:0000256" key="8">
    <source>
        <dbReference type="ARBA" id="ARBA00022989"/>
    </source>
</evidence>
<dbReference type="PANTHER" id="PTHR46300">
    <property type="entry name" value="P450, PUTATIVE (EUROFUNG)-RELATED-RELATED"/>
    <property type="match status" value="1"/>
</dbReference>
<name>A0A9P5TSX0_GYMJU</name>
<evidence type="ECO:0000256" key="7">
    <source>
        <dbReference type="ARBA" id="ARBA00022723"/>
    </source>
</evidence>
<dbReference type="GO" id="GO:0004497">
    <property type="term" value="F:monooxygenase activity"/>
    <property type="evidence" value="ECO:0007669"/>
    <property type="project" value="UniProtKB-KW"/>
</dbReference>
<evidence type="ECO:0000256" key="5">
    <source>
        <dbReference type="ARBA" id="ARBA00022617"/>
    </source>
</evidence>
<evidence type="ECO:0000256" key="15">
    <source>
        <dbReference type="RuleBase" id="RU000461"/>
    </source>
</evidence>
<comment type="cofactor">
    <cofactor evidence="1 14">
        <name>heme</name>
        <dbReference type="ChEBI" id="CHEBI:30413"/>
    </cofactor>
</comment>
<dbReference type="GO" id="GO:0016705">
    <property type="term" value="F:oxidoreductase activity, acting on paired donors, with incorporation or reduction of molecular oxygen"/>
    <property type="evidence" value="ECO:0007669"/>
    <property type="project" value="InterPro"/>
</dbReference>
<keyword evidence="9 15" id="KW-0560">Oxidoreductase</keyword>
<keyword evidence="13" id="KW-0325">Glycoprotein</keyword>
<keyword evidence="7 14" id="KW-0479">Metal-binding</keyword>
<feature type="binding site" description="axial binding residue" evidence="14">
    <location>
        <position position="427"/>
    </location>
    <ligand>
        <name>heme</name>
        <dbReference type="ChEBI" id="CHEBI:30413"/>
    </ligand>
    <ligandPart>
        <name>Fe</name>
        <dbReference type="ChEBI" id="CHEBI:18248"/>
    </ligandPart>
</feature>
<keyword evidence="11 15" id="KW-0503">Monooxygenase</keyword>
<accession>A0A9P5TSX0</accession>
<evidence type="ECO:0000256" key="11">
    <source>
        <dbReference type="ARBA" id="ARBA00023033"/>
    </source>
</evidence>
<reference evidence="17" key="1">
    <citation type="submission" date="2020-11" db="EMBL/GenBank/DDBJ databases">
        <authorList>
            <consortium name="DOE Joint Genome Institute"/>
            <person name="Ahrendt S."/>
            <person name="Riley R."/>
            <person name="Andreopoulos W."/>
            <person name="LaButti K."/>
            <person name="Pangilinan J."/>
            <person name="Ruiz-duenas F.J."/>
            <person name="Barrasa J.M."/>
            <person name="Sanchez-Garcia M."/>
            <person name="Camarero S."/>
            <person name="Miyauchi S."/>
            <person name="Serrano A."/>
            <person name="Linde D."/>
            <person name="Babiker R."/>
            <person name="Drula E."/>
            <person name="Ayuso-Fernandez I."/>
            <person name="Pacheco R."/>
            <person name="Padilla G."/>
            <person name="Ferreira P."/>
            <person name="Barriuso J."/>
            <person name="Kellner H."/>
            <person name="Castanera R."/>
            <person name="Alfaro M."/>
            <person name="Ramirez L."/>
            <person name="Pisabarro A.G."/>
            <person name="Kuo A."/>
            <person name="Tritt A."/>
            <person name="Lipzen A."/>
            <person name="He G."/>
            <person name="Yan M."/>
            <person name="Ng V."/>
            <person name="Cullen D."/>
            <person name="Martin F."/>
            <person name="Rosso M.-N."/>
            <person name="Henrissat B."/>
            <person name="Hibbett D."/>
            <person name="Martinez A.T."/>
            <person name="Grigoriev I.V."/>
        </authorList>
    </citation>
    <scope>NUCLEOTIDE SEQUENCE</scope>
    <source>
        <strain evidence="17">AH 44721</strain>
    </source>
</reference>
<dbReference type="CDD" id="cd11065">
    <property type="entry name" value="CYP64-like"/>
    <property type="match status" value="1"/>
</dbReference>
<keyword evidence="6 16" id="KW-0812">Transmembrane</keyword>
<evidence type="ECO:0000313" key="17">
    <source>
        <dbReference type="EMBL" id="KAF8909745.1"/>
    </source>
</evidence>
<dbReference type="Pfam" id="PF00067">
    <property type="entry name" value="p450"/>
    <property type="match status" value="1"/>
</dbReference>
<dbReference type="InterPro" id="IPR050364">
    <property type="entry name" value="Cytochrome_P450_fung"/>
</dbReference>
<keyword evidence="18" id="KW-1185">Reference proteome</keyword>
<feature type="transmembrane region" description="Helical" evidence="16">
    <location>
        <begin position="15"/>
        <end position="33"/>
    </location>
</feature>
<dbReference type="AlphaFoldDB" id="A0A9P5TSX0"/>
<evidence type="ECO:0000256" key="14">
    <source>
        <dbReference type="PIRSR" id="PIRSR602401-1"/>
    </source>
</evidence>
<evidence type="ECO:0000256" key="2">
    <source>
        <dbReference type="ARBA" id="ARBA00004167"/>
    </source>
</evidence>
<feature type="transmembrane region" description="Helical" evidence="16">
    <location>
        <begin position="283"/>
        <end position="312"/>
    </location>
</feature>
<evidence type="ECO:0000256" key="9">
    <source>
        <dbReference type="ARBA" id="ARBA00023002"/>
    </source>
</evidence>
<dbReference type="GO" id="GO:0020037">
    <property type="term" value="F:heme binding"/>
    <property type="evidence" value="ECO:0007669"/>
    <property type="project" value="InterPro"/>
</dbReference>
<dbReference type="SUPFAM" id="SSF48264">
    <property type="entry name" value="Cytochrome P450"/>
    <property type="match status" value="1"/>
</dbReference>
<evidence type="ECO:0000256" key="16">
    <source>
        <dbReference type="SAM" id="Phobius"/>
    </source>
</evidence>
<evidence type="ECO:0000256" key="4">
    <source>
        <dbReference type="ARBA" id="ARBA00010617"/>
    </source>
</evidence>